<feature type="transmembrane region" description="Helical" evidence="7">
    <location>
        <begin position="116"/>
        <end position="137"/>
    </location>
</feature>
<evidence type="ECO:0000313" key="9">
    <source>
        <dbReference type="EMBL" id="NHC34488.1"/>
    </source>
</evidence>
<dbReference type="AlphaFoldDB" id="A0A9X5E471"/>
<gene>
    <name evidence="9" type="ORF">QH73_0007415</name>
</gene>
<dbReference type="GO" id="GO:0055085">
    <property type="term" value="P:transmembrane transport"/>
    <property type="evidence" value="ECO:0007669"/>
    <property type="project" value="InterPro"/>
</dbReference>
<name>A0A9X5E471_9CYAN</name>
<dbReference type="RefSeq" id="WP_052290077.1">
    <property type="nucleotide sequence ID" value="NZ_JTJC03000001.1"/>
</dbReference>
<dbReference type="PANTHER" id="PTHR43005:SF2">
    <property type="entry name" value="INTEGRAL MEMBRANE SUGAR TRANSPORT PROTEIN"/>
    <property type="match status" value="1"/>
</dbReference>
<reference evidence="9 10" key="1">
    <citation type="journal article" date="2015" name="Genome Announc.">
        <title>Draft Genome Sequence of the Terrestrial Cyanobacterium Scytonema millei VB511283, Isolated from Eastern India.</title>
        <authorList>
            <person name="Sen D."/>
            <person name="Chandrababunaidu M.M."/>
            <person name="Singh D."/>
            <person name="Sanghi N."/>
            <person name="Ghorai A."/>
            <person name="Mishra G.P."/>
            <person name="Madduluri M."/>
            <person name="Adhikary S.P."/>
            <person name="Tripathy S."/>
        </authorList>
    </citation>
    <scope>NUCLEOTIDE SEQUENCE [LARGE SCALE GENOMIC DNA]</scope>
    <source>
        <strain evidence="9 10">VB511283</strain>
    </source>
</reference>
<keyword evidence="2 7" id="KW-0813">Transport</keyword>
<keyword evidence="6 7" id="KW-0472">Membrane</keyword>
<protein>
    <submittedName>
        <fullName evidence="9">Sugar ABC transporter permease</fullName>
    </submittedName>
</protein>
<dbReference type="SUPFAM" id="SSF161098">
    <property type="entry name" value="MetI-like"/>
    <property type="match status" value="1"/>
</dbReference>
<dbReference type="InterPro" id="IPR000515">
    <property type="entry name" value="MetI-like"/>
</dbReference>
<dbReference type="GO" id="GO:0005886">
    <property type="term" value="C:plasma membrane"/>
    <property type="evidence" value="ECO:0007669"/>
    <property type="project" value="UniProtKB-SubCell"/>
</dbReference>
<comment type="caution">
    <text evidence="9">The sequence shown here is derived from an EMBL/GenBank/DDBJ whole genome shotgun (WGS) entry which is preliminary data.</text>
</comment>
<keyword evidence="4 7" id="KW-0812">Transmembrane</keyword>
<evidence type="ECO:0000259" key="8">
    <source>
        <dbReference type="PROSITE" id="PS50928"/>
    </source>
</evidence>
<evidence type="ECO:0000256" key="4">
    <source>
        <dbReference type="ARBA" id="ARBA00022692"/>
    </source>
</evidence>
<comment type="subcellular location">
    <subcellularLocation>
        <location evidence="1 7">Cell membrane</location>
        <topology evidence="1 7">Multi-pass membrane protein</topology>
    </subcellularLocation>
</comment>
<dbReference type="Gene3D" id="1.10.3720.10">
    <property type="entry name" value="MetI-like"/>
    <property type="match status" value="1"/>
</dbReference>
<proteinExistence type="inferred from homology"/>
<keyword evidence="3" id="KW-1003">Cell membrane</keyword>
<feature type="transmembrane region" description="Helical" evidence="7">
    <location>
        <begin position="220"/>
        <end position="240"/>
    </location>
</feature>
<feature type="domain" description="ABC transmembrane type-1" evidence="8">
    <location>
        <begin position="79"/>
        <end position="293"/>
    </location>
</feature>
<dbReference type="Pfam" id="PF00528">
    <property type="entry name" value="BPD_transp_1"/>
    <property type="match status" value="1"/>
</dbReference>
<comment type="similarity">
    <text evidence="7">Belongs to the binding-protein-dependent transport system permease family.</text>
</comment>
<dbReference type="InterPro" id="IPR035906">
    <property type="entry name" value="MetI-like_sf"/>
</dbReference>
<dbReference type="Proteomes" id="UP000031532">
    <property type="component" value="Unassembled WGS sequence"/>
</dbReference>
<dbReference type="PANTHER" id="PTHR43005">
    <property type="entry name" value="BLR7065 PROTEIN"/>
    <property type="match status" value="1"/>
</dbReference>
<evidence type="ECO:0000256" key="1">
    <source>
        <dbReference type="ARBA" id="ARBA00004651"/>
    </source>
</evidence>
<feature type="transmembrane region" description="Helical" evidence="7">
    <location>
        <begin position="79"/>
        <end position="104"/>
    </location>
</feature>
<accession>A0A9X5E471</accession>
<evidence type="ECO:0000256" key="2">
    <source>
        <dbReference type="ARBA" id="ARBA00022448"/>
    </source>
</evidence>
<evidence type="ECO:0000256" key="3">
    <source>
        <dbReference type="ARBA" id="ARBA00022475"/>
    </source>
</evidence>
<evidence type="ECO:0000256" key="6">
    <source>
        <dbReference type="ARBA" id="ARBA00023136"/>
    </source>
</evidence>
<feature type="transmembrane region" description="Helical" evidence="7">
    <location>
        <begin position="274"/>
        <end position="298"/>
    </location>
</feature>
<feature type="transmembrane region" description="Helical" evidence="7">
    <location>
        <begin position="21"/>
        <end position="40"/>
    </location>
</feature>
<dbReference type="OrthoDB" id="9809173at2"/>
<evidence type="ECO:0000256" key="5">
    <source>
        <dbReference type="ARBA" id="ARBA00022989"/>
    </source>
</evidence>
<dbReference type="PROSITE" id="PS50928">
    <property type="entry name" value="ABC_TM1"/>
    <property type="match status" value="1"/>
</dbReference>
<sequence>MTNDKTMKLDVVQKREQKTGWILLLPALIVMLVVYAYPILRAFWLSVFTQNLGTELELVFSGLSNYGRMFNDGRFWQSLWNTTVFTTASVLSELILGIGVALVLNQAFKGRGIVRTITLIPWALPTAVMGVAWAWIFNDQYGVVNDILRRLGFIETGISWLGNPTLAMIAVILADVWKTTPFIALLLLAGLQSIPGDLYEAHSLDGATPWQSFWKITVPLLMPQIIVSLLFRFAQAFAIFDLIQVMTGGGPGGATETVSIYIYSTVMRYLDFGYGSALIVVTFLILVIAVAIASFLLTRARANAAGVR</sequence>
<dbReference type="EMBL" id="JTJC03000001">
    <property type="protein sequence ID" value="NHC34488.1"/>
    <property type="molecule type" value="Genomic_DNA"/>
</dbReference>
<keyword evidence="10" id="KW-1185">Reference proteome</keyword>
<keyword evidence="5 7" id="KW-1133">Transmembrane helix</keyword>
<evidence type="ECO:0000256" key="7">
    <source>
        <dbReference type="RuleBase" id="RU363032"/>
    </source>
</evidence>
<evidence type="ECO:0000313" key="10">
    <source>
        <dbReference type="Proteomes" id="UP000031532"/>
    </source>
</evidence>
<dbReference type="CDD" id="cd06261">
    <property type="entry name" value="TM_PBP2"/>
    <property type="match status" value="1"/>
</dbReference>
<organism evidence="9 10">
    <name type="scientific">Scytonema millei VB511283</name>
    <dbReference type="NCBI Taxonomy" id="1245923"/>
    <lineage>
        <taxon>Bacteria</taxon>
        <taxon>Bacillati</taxon>
        <taxon>Cyanobacteriota</taxon>
        <taxon>Cyanophyceae</taxon>
        <taxon>Nostocales</taxon>
        <taxon>Scytonemataceae</taxon>
        <taxon>Scytonema</taxon>
    </lineage>
</organism>
<feature type="transmembrane region" description="Helical" evidence="7">
    <location>
        <begin position="157"/>
        <end position="177"/>
    </location>
</feature>